<feature type="transmembrane region" description="Helical" evidence="1">
    <location>
        <begin position="12"/>
        <end position="37"/>
    </location>
</feature>
<keyword evidence="1" id="KW-0472">Membrane</keyword>
<keyword evidence="1" id="KW-0812">Transmembrane</keyword>
<dbReference type="AlphaFoldDB" id="A0AAJ6IBV1"/>
<keyword evidence="1" id="KW-1133">Transmembrane helix</keyword>
<reference evidence="2 3" key="1">
    <citation type="submission" date="2023-04" db="EMBL/GenBank/DDBJ databases">
        <title>Acinetobacter johnsonii isolate AYTCM encoding NDM-1, OXA-58 and PER-1.</title>
        <authorList>
            <person name="Tian C."/>
            <person name="Wang S."/>
            <person name="Fan X."/>
            <person name="Xia D."/>
        </authorList>
    </citation>
    <scope>NUCLEOTIDE SEQUENCE [LARGE SCALE GENOMIC DNA]</scope>
    <source>
        <strain evidence="2 3">AYTCM</strain>
    </source>
</reference>
<keyword evidence="3" id="KW-1185">Reference proteome</keyword>
<proteinExistence type="predicted"/>
<sequence length="152" mass="17359">MEISKINLNLRKLILFLAIFSVLSLFIISSVISYYIVRNQLINNSLALNSEHANKIAIIIDNHFKNILIELGYSAKILGKKFDDNEIRETEVQRLKMQSDYYNSVVVSDSEGRLINYSPNILNIDKNKVQTTLGISNSIKEKTIYIIAISFC</sequence>
<gene>
    <name evidence="2" type="ORF">QBJ73_11080</name>
</gene>
<organism evidence="2 3">
    <name type="scientific">Acinetobacter johnsonii</name>
    <dbReference type="NCBI Taxonomy" id="40214"/>
    <lineage>
        <taxon>Bacteria</taxon>
        <taxon>Pseudomonadati</taxon>
        <taxon>Pseudomonadota</taxon>
        <taxon>Gammaproteobacteria</taxon>
        <taxon>Moraxellales</taxon>
        <taxon>Moraxellaceae</taxon>
        <taxon>Acinetobacter</taxon>
    </lineage>
</organism>
<evidence type="ECO:0000313" key="3">
    <source>
        <dbReference type="Proteomes" id="UP001244586"/>
    </source>
</evidence>
<evidence type="ECO:0000313" key="2">
    <source>
        <dbReference type="EMBL" id="WMG16961.1"/>
    </source>
</evidence>
<accession>A0AAJ6IBV1</accession>
<protein>
    <submittedName>
        <fullName evidence="2">Uncharacterized protein</fullName>
    </submittedName>
</protein>
<evidence type="ECO:0000256" key="1">
    <source>
        <dbReference type="SAM" id="Phobius"/>
    </source>
</evidence>
<dbReference type="Proteomes" id="UP001244586">
    <property type="component" value="Chromosome"/>
</dbReference>
<name>A0AAJ6IBV1_ACIJO</name>
<dbReference type="EMBL" id="CP121776">
    <property type="protein sequence ID" value="WMG16961.1"/>
    <property type="molecule type" value="Genomic_DNA"/>
</dbReference>